<accession>A0A382NLN4</accession>
<feature type="coiled-coil region" evidence="1">
    <location>
        <begin position="246"/>
        <end position="327"/>
    </location>
</feature>
<keyword evidence="1" id="KW-0175">Coiled coil</keyword>
<proteinExistence type="predicted"/>
<feature type="non-terminal residue" evidence="3">
    <location>
        <position position="367"/>
    </location>
</feature>
<evidence type="ECO:0000313" key="3">
    <source>
        <dbReference type="EMBL" id="SVC61215.1"/>
    </source>
</evidence>
<feature type="non-terminal residue" evidence="3">
    <location>
        <position position="1"/>
    </location>
</feature>
<feature type="transmembrane region" description="Helical" evidence="2">
    <location>
        <begin position="333"/>
        <end position="361"/>
    </location>
</feature>
<sequence>EGDFNNGEFLGGDNYVLGLRNTYENKGFIASLTPMIGLNDLSVIDYDTDKVQTVSNNFLSEFAAVNGKIIKEIVTGKDRSLNISVETTYGLQKFPDYISTFTDGDLSVDESIEKLLSGGFEVSYVEALPGSFIIKPYFGANKNKNLSNQTKITARGKNSNVSPIRKTWSGYYAGVSLTKEAKGIDFDLNLMYGNEDGLINQIAAVSLTKSFGKAKKETIKLEPVPDLPKVDESLTAQDYNKSFKELEIVRDLNKKLKIENEKLKAQNEKLKLLAQKTLEENEISKKMIIELIKENEKVKLENQIFKNRILENENKELIEQLEGSNAGNKPSRIFLLIFGTIFGIGVLGSAKIITLSAASIYNRMIVS</sequence>
<keyword evidence="2" id="KW-0812">Transmembrane</keyword>
<evidence type="ECO:0000256" key="2">
    <source>
        <dbReference type="SAM" id="Phobius"/>
    </source>
</evidence>
<protein>
    <submittedName>
        <fullName evidence="3">Uncharacterized protein</fullName>
    </submittedName>
</protein>
<name>A0A382NLN4_9ZZZZ</name>
<gene>
    <name evidence="3" type="ORF">METZ01_LOCUS314069</name>
</gene>
<dbReference type="AlphaFoldDB" id="A0A382NLN4"/>
<dbReference type="EMBL" id="UINC01100845">
    <property type="protein sequence ID" value="SVC61215.1"/>
    <property type="molecule type" value="Genomic_DNA"/>
</dbReference>
<reference evidence="3" key="1">
    <citation type="submission" date="2018-05" db="EMBL/GenBank/DDBJ databases">
        <authorList>
            <person name="Lanie J.A."/>
            <person name="Ng W.-L."/>
            <person name="Kazmierczak K.M."/>
            <person name="Andrzejewski T.M."/>
            <person name="Davidsen T.M."/>
            <person name="Wayne K.J."/>
            <person name="Tettelin H."/>
            <person name="Glass J.I."/>
            <person name="Rusch D."/>
            <person name="Podicherti R."/>
            <person name="Tsui H.-C.T."/>
            <person name="Winkler M.E."/>
        </authorList>
    </citation>
    <scope>NUCLEOTIDE SEQUENCE</scope>
</reference>
<organism evidence="3">
    <name type="scientific">marine metagenome</name>
    <dbReference type="NCBI Taxonomy" id="408172"/>
    <lineage>
        <taxon>unclassified sequences</taxon>
        <taxon>metagenomes</taxon>
        <taxon>ecological metagenomes</taxon>
    </lineage>
</organism>
<keyword evidence="2" id="KW-1133">Transmembrane helix</keyword>
<keyword evidence="2" id="KW-0472">Membrane</keyword>
<evidence type="ECO:0000256" key="1">
    <source>
        <dbReference type="SAM" id="Coils"/>
    </source>
</evidence>